<feature type="transmembrane region" description="Helical" evidence="1">
    <location>
        <begin position="24"/>
        <end position="44"/>
    </location>
</feature>
<gene>
    <name evidence="2" type="ORF">OCH74_00875</name>
</gene>
<organism evidence="2 3">
    <name type="scientific">Bifidobacterium thermacidophilum</name>
    <dbReference type="NCBI Taxonomy" id="246618"/>
    <lineage>
        <taxon>Bacteria</taxon>
        <taxon>Bacillati</taxon>
        <taxon>Actinomycetota</taxon>
        <taxon>Actinomycetes</taxon>
        <taxon>Bifidobacteriales</taxon>
        <taxon>Bifidobacteriaceae</taxon>
        <taxon>Bifidobacterium</taxon>
    </lineage>
</organism>
<proteinExistence type="predicted"/>
<keyword evidence="3" id="KW-1185">Reference proteome</keyword>
<name>A0ABW8KQR0_9BIFI</name>
<feature type="transmembrane region" description="Helical" evidence="1">
    <location>
        <begin position="103"/>
        <end position="122"/>
    </location>
</feature>
<dbReference type="EMBL" id="JAOQBW010000001">
    <property type="protein sequence ID" value="MFK3575427.1"/>
    <property type="molecule type" value="Genomic_DNA"/>
</dbReference>
<dbReference type="RefSeq" id="WP_404439594.1">
    <property type="nucleotide sequence ID" value="NZ_JAOQBW010000001.1"/>
</dbReference>
<dbReference type="Proteomes" id="UP001620273">
    <property type="component" value="Unassembled WGS sequence"/>
</dbReference>
<evidence type="ECO:0000256" key="1">
    <source>
        <dbReference type="SAM" id="Phobius"/>
    </source>
</evidence>
<accession>A0ABW8KQR0</accession>
<evidence type="ECO:0000313" key="3">
    <source>
        <dbReference type="Proteomes" id="UP001620273"/>
    </source>
</evidence>
<comment type="caution">
    <text evidence="2">The sequence shown here is derived from an EMBL/GenBank/DDBJ whole genome shotgun (WGS) entry which is preliminary data.</text>
</comment>
<protein>
    <submittedName>
        <fullName evidence="2">Uncharacterized protein</fullName>
    </submittedName>
</protein>
<evidence type="ECO:0000313" key="2">
    <source>
        <dbReference type="EMBL" id="MFK3575427.1"/>
    </source>
</evidence>
<keyword evidence="1" id="KW-0812">Transmembrane</keyword>
<keyword evidence="1" id="KW-1133">Transmembrane helix</keyword>
<feature type="transmembrane region" description="Helical" evidence="1">
    <location>
        <begin position="65"/>
        <end position="83"/>
    </location>
</feature>
<sequence length="485" mass="55514">MAITLETILSTTANWLVTNINPDGFTATAGLLSTILLGLLILALEETDDKKKRPVIRLALMRDFFSYRLLLVAAILLLLPVFVWPIEQSSGNRPYSTLESSKIILSVISFIVGVLFFFQLLLRLGRWITNPLSNYDVTAQSEAVLKYFRRLGNSEKALSSWRAYWDSLQAGASWGRRFQQQMLSAYLQGHEVSPKRDTHEITPTLPGLDQHTLHLLVADDDSLKILADWYHKHINTILGEMPDSQYRSLVIFVREAATDDIWIAEAFFESLAKGIGDDTERMKKWLNLYRRAYFMFDTYDQAFNCVDALPKSWQIPRNGDEGSIGELLLSTLVRPEYFRRMVRHFPTSVDAASENIYQLCQQLFEGVVQWEAFCCINLFRAVSQTLSNASAEKTRQLLYSVLSEKGIPIATQFGFDEPRNDQALEAGAKVFWRINGELSQNEIDLWTHCFPQLTDSQTDAQEPNICYTQTMEYLPRLLKAYQRVV</sequence>
<reference evidence="2 3" key="1">
    <citation type="submission" date="2022-09" db="EMBL/GenBank/DDBJ databases">
        <title>Genome sequencing of four strains from tibetan pig.</title>
        <authorList>
            <person name="Feng J."/>
        </authorList>
    </citation>
    <scope>NUCLEOTIDE SEQUENCE [LARGE SCALE GENOMIC DNA]</scope>
    <source>
        <strain evidence="2 3">11-1-1</strain>
    </source>
</reference>
<keyword evidence="1" id="KW-0472">Membrane</keyword>